<evidence type="ECO:0000313" key="2">
    <source>
        <dbReference type="Proteomes" id="UP001077662"/>
    </source>
</evidence>
<dbReference type="RefSeq" id="WP_258434003.1">
    <property type="nucleotide sequence ID" value="NZ_JANSGW010000020.1"/>
</dbReference>
<dbReference type="Pfam" id="PF17957">
    <property type="entry name" value="Big_7"/>
    <property type="match status" value="1"/>
</dbReference>
<protein>
    <submittedName>
        <fullName evidence="1">Ig-like domain-containing protein</fullName>
    </submittedName>
</protein>
<comment type="caution">
    <text evidence="1">The sequence shown here is derived from an EMBL/GenBank/DDBJ whole genome shotgun (WGS) entry which is preliminary data.</text>
</comment>
<proteinExistence type="predicted"/>
<accession>A0AAP3G9A0</accession>
<gene>
    <name evidence="1" type="ORF">O0554_15625</name>
</gene>
<reference evidence="1" key="1">
    <citation type="submission" date="2022-09" db="EMBL/GenBank/DDBJ databases">
        <title>Genome analysis and characterization of larvicidal activity of Brevibacillus strains.</title>
        <authorList>
            <person name="Patrusheva E.V."/>
            <person name="Izotova A.O."/>
            <person name="Toshchakov S.V."/>
            <person name="Sineoky S.P."/>
        </authorList>
    </citation>
    <scope>NUCLEOTIDE SEQUENCE</scope>
    <source>
        <strain evidence="1">VKPM_B-13247</strain>
    </source>
</reference>
<dbReference type="Proteomes" id="UP001077662">
    <property type="component" value="Unassembled WGS sequence"/>
</dbReference>
<dbReference type="AlphaFoldDB" id="A0AAP3G9A0"/>
<dbReference type="EMBL" id="JAPTNE010000020">
    <property type="protein sequence ID" value="MCZ0808321.1"/>
    <property type="molecule type" value="Genomic_DNA"/>
</dbReference>
<name>A0AAP3G9A0_BRELA</name>
<organism evidence="1 2">
    <name type="scientific">Brevibacillus laterosporus</name>
    <name type="common">Bacillus laterosporus</name>
    <dbReference type="NCBI Taxonomy" id="1465"/>
    <lineage>
        <taxon>Bacteria</taxon>
        <taxon>Bacillati</taxon>
        <taxon>Bacillota</taxon>
        <taxon>Bacilli</taxon>
        <taxon>Bacillales</taxon>
        <taxon>Paenibacillaceae</taxon>
        <taxon>Brevibacillus</taxon>
    </lineage>
</organism>
<sequence>MRFVFFNSLQKQICDRVILTSISWYDLNGDNRVFGKNITIDGKAYKLRLLTCGYDQRTNLTGGYPQDNEWDRYILNDESIRGLPRPESSDRDHTLNSTDKYSKHNQFWNWFGVLSLGQDTYVKVNTSRAARGYGAAPDRSGVPYESFISYVGWRPVLEVLNQSPTLVLMSPTDNQTLTENATLNIQGTASDTDKDNVVTIKYRIKQRHDKGYCFRCIGWQQSYFFCKSLLFQNKRLYDGTTDITGSDLAENIDHILTIWIGLFHLELSLR</sequence>
<evidence type="ECO:0000313" key="1">
    <source>
        <dbReference type="EMBL" id="MCZ0808321.1"/>
    </source>
</evidence>